<dbReference type="GO" id="GO:0003677">
    <property type="term" value="F:DNA binding"/>
    <property type="evidence" value="ECO:0007669"/>
    <property type="project" value="UniProtKB-KW"/>
</dbReference>
<evidence type="ECO:0000256" key="2">
    <source>
        <dbReference type="ARBA" id="ARBA00023015"/>
    </source>
</evidence>
<dbReference type="GO" id="GO:0045892">
    <property type="term" value="P:negative regulation of DNA-templated transcription"/>
    <property type="evidence" value="ECO:0007669"/>
    <property type="project" value="InterPro"/>
</dbReference>
<name>A0A7W7MQC4_9ACTN</name>
<protein>
    <submittedName>
        <fullName evidence="5">Putative transcriptional regulator</fullName>
    </submittedName>
</protein>
<comment type="similarity">
    <text evidence="1">Belongs to the BlaI transcriptional regulatory family.</text>
</comment>
<dbReference type="Proteomes" id="UP000578112">
    <property type="component" value="Unassembled WGS sequence"/>
</dbReference>
<proteinExistence type="inferred from homology"/>
<dbReference type="RefSeq" id="WP_184994393.1">
    <property type="nucleotide sequence ID" value="NZ_BOMK01000042.1"/>
</dbReference>
<keyword evidence="2" id="KW-0805">Transcription regulation</keyword>
<dbReference type="AlphaFoldDB" id="A0A7W7MQC4"/>
<evidence type="ECO:0000256" key="4">
    <source>
        <dbReference type="ARBA" id="ARBA00023163"/>
    </source>
</evidence>
<sequence>MALGDLEREVMAQLWDACAPLTVRQVHDGLSRDRDLAYTTVMTVLDRLAKKGVVLQQRADRAYRYAPAQSREEMTAALMLDALSAAPDGVRDAALAHFVGRIDPSALTAAIEAARRDPGAAR</sequence>
<evidence type="ECO:0000256" key="1">
    <source>
        <dbReference type="ARBA" id="ARBA00011046"/>
    </source>
</evidence>
<dbReference type="EMBL" id="JACHNH010000001">
    <property type="protein sequence ID" value="MBB4763028.1"/>
    <property type="molecule type" value="Genomic_DNA"/>
</dbReference>
<dbReference type="InterPro" id="IPR005650">
    <property type="entry name" value="BlaI_family"/>
</dbReference>
<keyword evidence="4" id="KW-0804">Transcription</keyword>
<accession>A0A7W7MQC4</accession>
<dbReference type="InterPro" id="IPR036390">
    <property type="entry name" value="WH_DNA-bd_sf"/>
</dbReference>
<organism evidence="5 6">
    <name type="scientific">Actinoplanes digitatis</name>
    <dbReference type="NCBI Taxonomy" id="1868"/>
    <lineage>
        <taxon>Bacteria</taxon>
        <taxon>Bacillati</taxon>
        <taxon>Actinomycetota</taxon>
        <taxon>Actinomycetes</taxon>
        <taxon>Micromonosporales</taxon>
        <taxon>Micromonosporaceae</taxon>
        <taxon>Actinoplanes</taxon>
    </lineage>
</organism>
<dbReference type="Gene3D" id="6.10.140.850">
    <property type="match status" value="1"/>
</dbReference>
<evidence type="ECO:0000313" key="6">
    <source>
        <dbReference type="Proteomes" id="UP000578112"/>
    </source>
</evidence>
<comment type="caution">
    <text evidence="5">The sequence shown here is derived from an EMBL/GenBank/DDBJ whole genome shotgun (WGS) entry which is preliminary data.</text>
</comment>
<dbReference type="SUPFAM" id="SSF46785">
    <property type="entry name" value="Winged helix' DNA-binding domain"/>
    <property type="match status" value="1"/>
</dbReference>
<keyword evidence="3" id="KW-0238">DNA-binding</keyword>
<dbReference type="Pfam" id="PF03965">
    <property type="entry name" value="Penicillinase_R"/>
    <property type="match status" value="1"/>
</dbReference>
<evidence type="ECO:0000256" key="3">
    <source>
        <dbReference type="ARBA" id="ARBA00023125"/>
    </source>
</evidence>
<gene>
    <name evidence="5" type="ORF">BJ971_003584</name>
</gene>
<keyword evidence="6" id="KW-1185">Reference proteome</keyword>
<reference evidence="5 6" key="1">
    <citation type="submission" date="2020-08" db="EMBL/GenBank/DDBJ databases">
        <title>Sequencing the genomes of 1000 actinobacteria strains.</title>
        <authorList>
            <person name="Klenk H.-P."/>
        </authorList>
    </citation>
    <scope>NUCLEOTIDE SEQUENCE [LARGE SCALE GENOMIC DNA]</scope>
    <source>
        <strain evidence="5 6">DSM 43149</strain>
    </source>
</reference>
<dbReference type="Gene3D" id="1.10.10.10">
    <property type="entry name" value="Winged helix-like DNA-binding domain superfamily/Winged helix DNA-binding domain"/>
    <property type="match status" value="1"/>
</dbReference>
<dbReference type="InterPro" id="IPR036388">
    <property type="entry name" value="WH-like_DNA-bd_sf"/>
</dbReference>
<evidence type="ECO:0000313" key="5">
    <source>
        <dbReference type="EMBL" id="MBB4763028.1"/>
    </source>
</evidence>